<dbReference type="SUPFAM" id="SSF56219">
    <property type="entry name" value="DNase I-like"/>
    <property type="match status" value="1"/>
</dbReference>
<dbReference type="RefSeq" id="WP_222107917.1">
    <property type="nucleotide sequence ID" value="NZ_CP017717.1"/>
</dbReference>
<dbReference type="Gene3D" id="3.60.10.10">
    <property type="entry name" value="Endonuclease/exonuclease/phosphatase"/>
    <property type="match status" value="1"/>
</dbReference>
<protein>
    <recommendedName>
        <fullName evidence="2">Endonuclease/exonuclease/phosphatase domain-containing protein</fullName>
    </recommendedName>
</protein>
<dbReference type="EMBL" id="CP017717">
    <property type="protein sequence ID" value="AQZ65852.1"/>
    <property type="molecule type" value="Genomic_DNA"/>
</dbReference>
<dbReference type="Proteomes" id="UP000190797">
    <property type="component" value="Chromosome"/>
</dbReference>
<dbReference type="PANTHER" id="PTHR42834">
    <property type="entry name" value="ENDONUCLEASE/EXONUCLEASE/PHOSPHATASE FAMILY PROTEIN (AFU_ORTHOLOGUE AFUA_3G09210)"/>
    <property type="match status" value="1"/>
</dbReference>
<dbReference type="GO" id="GO:0003824">
    <property type="term" value="F:catalytic activity"/>
    <property type="evidence" value="ECO:0007669"/>
    <property type="project" value="InterPro"/>
</dbReference>
<accession>A0A1V0A6R6</accession>
<evidence type="ECO:0000313" key="4">
    <source>
        <dbReference type="Proteomes" id="UP000190797"/>
    </source>
</evidence>
<evidence type="ECO:0000313" key="3">
    <source>
        <dbReference type="EMBL" id="AQZ65852.1"/>
    </source>
</evidence>
<name>A0A1V0A6R6_9ACTN</name>
<keyword evidence="4" id="KW-1185">Reference proteome</keyword>
<gene>
    <name evidence="3" type="ORF">BKM31_34240</name>
</gene>
<sequence length="347" mass="37967">MTNLKVATVNGEWMNDWFTADAETAAFVPTFSKDGEHGVTAQAAGRLAGLISALDADIVALVEAPSRPAELKLFIDEYLSENGRPAYDFVLGDSGGSQKLALLFKPGRVALSLTPSSEAGPFIDPWLADVDGDGTLNEYAFTRNPLCCGADVDGGRLGVVVAHLKSNFINRGRQLWQDPARRLEFVRAALRNRRRIANEAMRIRRAMERRLATEPEAAIIVLGDLNDGPGQDYFEEFYLAHNVTDILVGSPYQPERLFGHAQADVEEERRFSAVFDDFVTKEPNRHVLLDHILLSPAMTHGGAPLTKVPGSGRVEHDAWAAQLDGDGSARDRRATDHRPVSVLLTPA</sequence>
<dbReference type="AlphaFoldDB" id="A0A1V0A6R6"/>
<dbReference type="InterPro" id="IPR005135">
    <property type="entry name" value="Endo/exonuclease/phosphatase"/>
</dbReference>
<dbReference type="InterPro" id="IPR036691">
    <property type="entry name" value="Endo/exonu/phosph_ase_sf"/>
</dbReference>
<dbReference type="Pfam" id="PF03372">
    <property type="entry name" value="Exo_endo_phos"/>
    <property type="match status" value="1"/>
</dbReference>
<dbReference type="STRING" id="1909395.BKM31_34240"/>
<dbReference type="PANTHER" id="PTHR42834:SF1">
    <property type="entry name" value="ENDONUCLEASE_EXONUCLEASE_PHOSPHATASE FAMILY PROTEIN (AFU_ORTHOLOGUE AFUA_3G09210)"/>
    <property type="match status" value="1"/>
</dbReference>
<evidence type="ECO:0000256" key="1">
    <source>
        <dbReference type="SAM" id="MobiDB-lite"/>
    </source>
</evidence>
<reference evidence="4" key="1">
    <citation type="journal article" date="2017" name="Med. Chem. Commun.">
        <title>Nonomuraea sp. ATCC 55076 harbours the largest actinomycete chromosome to date and the kistamicin biosynthetic gene cluster.</title>
        <authorList>
            <person name="Nazari B."/>
            <person name="Forneris C.C."/>
            <person name="Gibson M.I."/>
            <person name="Moon K."/>
            <person name="Schramma K.R."/>
            <person name="Seyedsayamdost M.R."/>
        </authorList>
    </citation>
    <scope>NUCLEOTIDE SEQUENCE [LARGE SCALE GENOMIC DNA]</scope>
    <source>
        <strain evidence="4">ATCC 55076</strain>
    </source>
</reference>
<organism evidence="3 4">
    <name type="scientific">[Actinomadura] parvosata subsp. kistnae</name>
    <dbReference type="NCBI Taxonomy" id="1909395"/>
    <lineage>
        <taxon>Bacteria</taxon>
        <taxon>Bacillati</taxon>
        <taxon>Actinomycetota</taxon>
        <taxon>Actinomycetes</taxon>
        <taxon>Streptosporangiales</taxon>
        <taxon>Streptosporangiaceae</taxon>
        <taxon>Nonomuraea</taxon>
    </lineage>
</organism>
<proteinExistence type="predicted"/>
<feature type="region of interest" description="Disordered" evidence="1">
    <location>
        <begin position="324"/>
        <end position="347"/>
    </location>
</feature>
<evidence type="ECO:0000259" key="2">
    <source>
        <dbReference type="Pfam" id="PF03372"/>
    </source>
</evidence>
<dbReference type="KEGG" id="noa:BKM31_34240"/>
<feature type="domain" description="Endonuclease/exonuclease/phosphatase" evidence="2">
    <location>
        <begin position="46"/>
        <end position="310"/>
    </location>
</feature>
<feature type="compositionally biased region" description="Basic and acidic residues" evidence="1">
    <location>
        <begin position="327"/>
        <end position="339"/>
    </location>
</feature>